<feature type="signal peptide" evidence="1">
    <location>
        <begin position="1"/>
        <end position="20"/>
    </location>
</feature>
<dbReference type="InterPro" id="IPR026341">
    <property type="entry name" value="T9SS_type_B"/>
</dbReference>
<dbReference type="InterPro" id="IPR013783">
    <property type="entry name" value="Ig-like_fold"/>
</dbReference>
<keyword evidence="1" id="KW-0732">Signal</keyword>
<evidence type="ECO:0000256" key="1">
    <source>
        <dbReference type="SAM" id="SignalP"/>
    </source>
</evidence>
<accession>A0A972JIN9</accession>
<feature type="domain" description="IgGFc-binding protein N-terminal" evidence="2">
    <location>
        <begin position="135"/>
        <end position="448"/>
    </location>
</feature>
<evidence type="ECO:0000313" key="3">
    <source>
        <dbReference type="EMBL" id="NMH29250.1"/>
    </source>
</evidence>
<dbReference type="RefSeq" id="WP_169528353.1">
    <property type="nucleotide sequence ID" value="NZ_JAAMPU010000108.1"/>
</dbReference>
<dbReference type="Proteomes" id="UP000712080">
    <property type="component" value="Unassembled WGS sequence"/>
</dbReference>
<dbReference type="NCBIfam" id="TIGR04131">
    <property type="entry name" value="Bac_Flav_CTERM"/>
    <property type="match status" value="1"/>
</dbReference>
<reference evidence="3" key="1">
    <citation type="submission" date="2020-02" db="EMBL/GenBank/DDBJ databases">
        <title>Flavobacterium sp. genome.</title>
        <authorList>
            <person name="Jung H.S."/>
            <person name="Baek J.H."/>
            <person name="Jeon C.O."/>
        </authorList>
    </citation>
    <scope>NUCLEOTIDE SEQUENCE</scope>
    <source>
        <strain evidence="3">SE-s28</strain>
    </source>
</reference>
<evidence type="ECO:0000259" key="2">
    <source>
        <dbReference type="Pfam" id="PF17517"/>
    </source>
</evidence>
<feature type="chain" id="PRO_5037284430" evidence="1">
    <location>
        <begin position="21"/>
        <end position="1483"/>
    </location>
</feature>
<dbReference type="PROSITE" id="PS00018">
    <property type="entry name" value="EF_HAND_1"/>
    <property type="match status" value="1"/>
</dbReference>
<keyword evidence="4" id="KW-1185">Reference proteome</keyword>
<dbReference type="Pfam" id="PF17517">
    <property type="entry name" value="IgGFc_binding"/>
    <property type="match status" value="1"/>
</dbReference>
<dbReference type="GO" id="GO:0005509">
    <property type="term" value="F:calcium ion binding"/>
    <property type="evidence" value="ECO:0007669"/>
    <property type="project" value="InterPro"/>
</dbReference>
<organism evidence="3 4">
    <name type="scientific">Flavobacterium silvaticum</name>
    <dbReference type="NCBI Taxonomy" id="1852020"/>
    <lineage>
        <taxon>Bacteria</taxon>
        <taxon>Pseudomonadati</taxon>
        <taxon>Bacteroidota</taxon>
        <taxon>Flavobacteriia</taxon>
        <taxon>Flavobacteriales</taxon>
        <taxon>Flavobacteriaceae</taxon>
        <taxon>Flavobacterium</taxon>
    </lineage>
</organism>
<dbReference type="InterPro" id="IPR035234">
    <property type="entry name" value="IgGFc-bd_N"/>
</dbReference>
<name>A0A972JIN9_9FLAO</name>
<comment type="caution">
    <text evidence="3">The sequence shown here is derived from an EMBL/GenBank/DDBJ whole genome shotgun (WGS) entry which is preliminary data.</text>
</comment>
<protein>
    <submittedName>
        <fullName evidence="3">T9SS type B sorting domain-containing protein</fullName>
    </submittedName>
</protein>
<dbReference type="Pfam" id="PF13585">
    <property type="entry name" value="CHU_C"/>
    <property type="match status" value="1"/>
</dbReference>
<dbReference type="Gene3D" id="2.60.40.10">
    <property type="entry name" value="Immunoglobulins"/>
    <property type="match status" value="1"/>
</dbReference>
<dbReference type="EMBL" id="JAAMPU010000108">
    <property type="protein sequence ID" value="NMH29250.1"/>
    <property type="molecule type" value="Genomic_DNA"/>
</dbReference>
<gene>
    <name evidence="3" type="ORF">G6047_14510</name>
</gene>
<evidence type="ECO:0000313" key="4">
    <source>
        <dbReference type="Proteomes" id="UP000712080"/>
    </source>
</evidence>
<proteinExistence type="predicted"/>
<dbReference type="Gene3D" id="4.10.1080.10">
    <property type="entry name" value="TSP type-3 repeat"/>
    <property type="match status" value="1"/>
</dbReference>
<sequence>MKRILLFICLCLWLSGQAQFSKTHYIPPLSGSDNVLSEEQFLYVSTPSVATVNFRVIYLGGEIIEGTVSRDTPYVLSMGFVIENNSQILVPSFGADQILSNKGIIIEADDLVYASIRLIAGNGNQAGELVSKGLAALGTDFRVGAMVNTLMDDYSDVHYTFASVLATENNTVVTFSDIKPGASLVNSSTGSNTFSITLNSGESYVAACEGPLNVNRDALIGMHIQSDKPIAVNCGSFGGTNGELFNLDLGFDQIVSSERTGKDYIFIKSTGSDPVEKILLVANENNTEIFLSGNATPSYTMNAGDYITIDGLQFGPNGNLFVHSSKNVFAYQSIGDDGRPDQANQELFFVPPLSCETPRIIDNIPLIDLVGNRQFTGRITLVTEAGSTLTFNNDGTDYTLGGLIGIGATVSGPLSVEGNAGFETYVISGLSGNVAVTSTTQLYLASYGSSDAATFGGYYSGFTFRPEISQESLDTSSENCLPNLQLGVNEVTGFDTYQWFFNELAITGATQSTYVPTSPGYYYVRAAISACNTELESEKLPVSTCAPDSDADGVNDNLDLDLDNDGLLNCTESFGDANVNLATASGGTIAAGNYLNTFTLSFPSGTGTAATNPYSGYANGNFTTRTTAGEGNSSIIQFNFASPMPIMLQYPMEDMAAESFNDATEYRISVPAGQTISIDDPDHQLLIDTNCDGVFENGVLRHSSFEIRFRLNSGVPIAAGAGTFKIRSHSASQLKVTHINLSGTAANSSTLKLVATCLPKDSDADGIPDAEDLDSDNDGIMDLYEIQGGNALSVSGTDSNADGHDDAFNSITSAVDTDTDGIPDYLDLDSDNNGVYDLTESGLPIPDANADGIADGSNFGTNGLLDSIETFADSGTPVQSITDTDSDGIPDFISSDNDGDGCNDVIEAGFSDANADGFLEDVSPVTVNPKGVVTAATGYTTPNPDINIISPIDISQQPQPVNPVCEGEAAQFGITVNAGVTIQWEVSHDGINFTAATDPVLYSGSDSSQFTVLWPVFSMNGDQFRANLSRSGNACGKISSAVTLQVQTPPSIISAELIQCEPDLVPNGLTTFNLQQADAYFGSPSEPYSVRYFLDLPQAMAGTSPLNNIFNNTLNPQQLIAEVTYTNSGCRSFSNLQLTVISTPVQPLTFAPVCENQLEEDGFETFDLTSAGFGGDLSELTYFTSLSDALLELNPIASPATFTNTNPYVLQTIYVRRENTNICSDFYSFPIQVLQLPPIDGTPDLGPHIVCRNEPDVTVTLEATILDGSSPLSYTYQWTLDGQVLPGLNGPQITVSEAGLYQVAVTGNNGCTKTREFTVTASSQALIQDVAITDLSQNNTVAIVLDPASLGDYEYSIDEPNFFQASNQFSHVIPGIHTVYVKDLNGCALATQQINVLGVSPFFSPNSDGYNDTWMLKGTSNLYNANADIYIFDRFGKLIKQLAGFSAGWDGSLNGHPLPADDYWYRIVLENGRTATGHFSLVR</sequence>
<dbReference type="InterPro" id="IPR018247">
    <property type="entry name" value="EF_Hand_1_Ca_BS"/>
</dbReference>
<dbReference type="InterPro" id="IPR028974">
    <property type="entry name" value="TSP_type-3_rpt"/>
</dbReference>